<proteinExistence type="predicted"/>
<organism evidence="3 4">
    <name type="scientific">Entamoeba invadens IP1</name>
    <dbReference type="NCBI Taxonomy" id="370355"/>
    <lineage>
        <taxon>Eukaryota</taxon>
        <taxon>Amoebozoa</taxon>
        <taxon>Evosea</taxon>
        <taxon>Archamoebae</taxon>
        <taxon>Mastigamoebida</taxon>
        <taxon>Entamoebidae</taxon>
        <taxon>Entamoeba</taxon>
    </lineage>
</organism>
<accession>L7FM24</accession>
<feature type="compositionally biased region" description="Basic and acidic residues" evidence="1">
    <location>
        <begin position="173"/>
        <end position="227"/>
    </location>
</feature>
<feature type="compositionally biased region" description="Polar residues" evidence="1">
    <location>
        <begin position="289"/>
        <end position="298"/>
    </location>
</feature>
<keyword evidence="4" id="KW-1185">Reference proteome</keyword>
<gene>
    <name evidence="3" type="ORF">EIN_415170</name>
</gene>
<dbReference type="RefSeq" id="XP_004184286.1">
    <property type="nucleotide sequence ID" value="XM_004184238.1"/>
</dbReference>
<evidence type="ECO:0000313" key="3">
    <source>
        <dbReference type="EMBL" id="ELP84940.1"/>
    </source>
</evidence>
<sequence>MRMLCLVIFALMMIVRAEEGLLDDHLFDTDVEEFALQDDDLFGINLAQTAKGLLGKATASFGSKDKKVSFGLSRGADGKIKANGGLNIGGFGINLGSDSGLSTSYQNGDNKVSFGLKRDENGKLVSNAQANLKVGGADINVGYGDNGEKETTPATTPAAEPPKTEQEIAAQEAKQEQKEAIQEAQEKQKDEQLAQADTVKEKQADALAEQQEKEQEKQEQEEQKQAEGETTATPNTPTTTPSTTTAETTSPQGTEVNNNVNRKGAYKRLVRSSRGLGLKRVAGRNIKSATTQTAVANQNKEDSNDVAQQETKQEDPQSALDENVPKDNQQEGTQGNQKQQESMSQYAKKRLYKGKSSHPYSKLFGKGYGYYGSQFISGRYPFIYNHPMFKSF</sequence>
<reference evidence="3 4" key="1">
    <citation type="submission" date="2012-10" db="EMBL/GenBank/DDBJ databases">
        <authorList>
            <person name="Zafar N."/>
            <person name="Inman J."/>
            <person name="Hall N."/>
            <person name="Lorenzi H."/>
            <person name="Caler E."/>
        </authorList>
    </citation>
    <scope>NUCLEOTIDE SEQUENCE [LARGE SCALE GENOMIC DNA]</scope>
    <source>
        <strain evidence="3 4">IP1</strain>
    </source>
</reference>
<feature type="region of interest" description="Disordered" evidence="1">
    <location>
        <begin position="289"/>
        <end position="346"/>
    </location>
</feature>
<dbReference type="EMBL" id="KB207097">
    <property type="protein sequence ID" value="ELP84940.1"/>
    <property type="molecule type" value="Genomic_DNA"/>
</dbReference>
<evidence type="ECO:0000313" key="4">
    <source>
        <dbReference type="Proteomes" id="UP000014680"/>
    </source>
</evidence>
<keyword evidence="2" id="KW-0732">Signal</keyword>
<protein>
    <submittedName>
        <fullName evidence="3">Uncharacterized protein</fullName>
    </submittedName>
</protein>
<dbReference type="KEGG" id="eiv:EIN_415170"/>
<dbReference type="Proteomes" id="UP000014680">
    <property type="component" value="Unassembled WGS sequence"/>
</dbReference>
<feature type="signal peptide" evidence="2">
    <location>
        <begin position="1"/>
        <end position="17"/>
    </location>
</feature>
<dbReference type="AlphaFoldDB" id="L7FM24"/>
<dbReference type="VEuPathDB" id="AmoebaDB:EIN_415170"/>
<feature type="compositionally biased region" description="Low complexity" evidence="1">
    <location>
        <begin position="330"/>
        <end position="341"/>
    </location>
</feature>
<dbReference type="GeneID" id="14883916"/>
<feature type="chain" id="PRO_5003974051" evidence="2">
    <location>
        <begin position="18"/>
        <end position="392"/>
    </location>
</feature>
<feature type="compositionally biased region" description="Low complexity" evidence="1">
    <location>
        <begin position="228"/>
        <end position="255"/>
    </location>
</feature>
<feature type="region of interest" description="Disordered" evidence="1">
    <location>
        <begin position="137"/>
        <end position="268"/>
    </location>
</feature>
<evidence type="ECO:0000256" key="1">
    <source>
        <dbReference type="SAM" id="MobiDB-lite"/>
    </source>
</evidence>
<evidence type="ECO:0000256" key="2">
    <source>
        <dbReference type="SAM" id="SignalP"/>
    </source>
</evidence>
<name>L7FM24_ENTIV</name>